<gene>
    <name evidence="1" type="ORF">GALL_428760</name>
</gene>
<proteinExistence type="predicted"/>
<evidence type="ECO:0000313" key="1">
    <source>
        <dbReference type="EMBL" id="OIQ75458.1"/>
    </source>
</evidence>
<organism evidence="1">
    <name type="scientific">mine drainage metagenome</name>
    <dbReference type="NCBI Taxonomy" id="410659"/>
    <lineage>
        <taxon>unclassified sequences</taxon>
        <taxon>metagenomes</taxon>
        <taxon>ecological metagenomes</taxon>
    </lineage>
</organism>
<comment type="caution">
    <text evidence="1">The sequence shown here is derived from an EMBL/GenBank/DDBJ whole genome shotgun (WGS) entry which is preliminary data.</text>
</comment>
<name>A0A1J5PWN7_9ZZZZ</name>
<dbReference type="AlphaFoldDB" id="A0A1J5PWN7"/>
<protein>
    <submittedName>
        <fullName evidence="1">Uncharacterized protein</fullName>
    </submittedName>
</protein>
<accession>A0A1J5PWN7</accession>
<reference evidence="1" key="1">
    <citation type="submission" date="2016-10" db="EMBL/GenBank/DDBJ databases">
        <title>Sequence of Gallionella enrichment culture.</title>
        <authorList>
            <person name="Poehlein A."/>
            <person name="Muehling M."/>
            <person name="Daniel R."/>
        </authorList>
    </citation>
    <scope>NUCLEOTIDE SEQUENCE</scope>
</reference>
<sequence length="179" mass="19054">MSKNRNVTVSSTSMASLELSSSLRKSFSLASVCLRSVMSRARITKPLRRPSLSNIGALRDSTTIGLRPSCWVSLSSTTSSCLDCQAFSSLARQASCAVRNAGCNSANSISVFPCQGRFCNWKSCLAASLMTTQRPSPSFKKTASGMASINAANCSLRCSTSSCASSLICWLRIGLKIKL</sequence>
<dbReference type="EMBL" id="MLJW01002160">
    <property type="protein sequence ID" value="OIQ75458.1"/>
    <property type="molecule type" value="Genomic_DNA"/>
</dbReference>